<dbReference type="NCBIfam" id="NF010925">
    <property type="entry name" value="PRK14345.1"/>
    <property type="match status" value="1"/>
</dbReference>
<dbReference type="EC" id="2.3.1.181" evidence="6"/>
<evidence type="ECO:0000256" key="5">
    <source>
        <dbReference type="ARBA" id="ARBA00023315"/>
    </source>
</evidence>
<comment type="function">
    <text evidence="6">Catalyzes the transfer of endogenously produced octanoic acid from octanoyl-acyl-carrier-protein onto the lipoyl domains of lipoate-dependent enzymes. Lipoyl-ACP can also act as a substrate although octanoyl-ACP is likely to be the physiological substrate.</text>
</comment>
<feature type="binding site" evidence="8">
    <location>
        <begin position="78"/>
        <end position="85"/>
    </location>
    <ligand>
        <name>substrate</name>
    </ligand>
</feature>
<dbReference type="GeneID" id="116293386"/>
<dbReference type="PANTHER" id="PTHR10993:SF7">
    <property type="entry name" value="LIPOYLTRANSFERASE 2, MITOCHONDRIAL-RELATED"/>
    <property type="match status" value="1"/>
</dbReference>
<keyword evidence="6" id="KW-0496">Mitochondrion</keyword>
<dbReference type="PIRSF" id="PIRSF016262">
    <property type="entry name" value="LPLase"/>
    <property type="match status" value="1"/>
</dbReference>
<accession>A0A6P8HVJ7</accession>
<dbReference type="InterPro" id="IPR004143">
    <property type="entry name" value="BPL_LPL_catalytic"/>
</dbReference>
<evidence type="ECO:0000313" key="11">
    <source>
        <dbReference type="Proteomes" id="UP000515163"/>
    </source>
</evidence>
<dbReference type="PROSITE" id="PS01313">
    <property type="entry name" value="LIPB"/>
    <property type="match status" value="1"/>
</dbReference>
<dbReference type="FunFam" id="3.30.930.10:FF:000035">
    <property type="entry name" value="Putative lipoyltransferase 2, mitochondrial"/>
    <property type="match status" value="1"/>
</dbReference>
<dbReference type="InterPro" id="IPR020605">
    <property type="entry name" value="Octanoyltransferase_CS"/>
</dbReference>
<dbReference type="GO" id="GO:0033819">
    <property type="term" value="F:lipoyl(octanoyl) transferase activity"/>
    <property type="evidence" value="ECO:0007669"/>
    <property type="project" value="UniProtKB-EC"/>
</dbReference>
<gene>
    <name evidence="12" type="primary">LOC116293386</name>
</gene>
<dbReference type="FunCoup" id="A0A6P8HVJ7">
    <property type="interactions" value="834"/>
</dbReference>
<dbReference type="InterPro" id="IPR045864">
    <property type="entry name" value="aa-tRNA-synth_II/BPL/LPL"/>
</dbReference>
<dbReference type="Gene3D" id="3.30.930.10">
    <property type="entry name" value="Bira Bifunctional Protein, Domain 2"/>
    <property type="match status" value="1"/>
</dbReference>
<dbReference type="Pfam" id="PF21948">
    <property type="entry name" value="LplA-B_cat"/>
    <property type="match status" value="1"/>
</dbReference>
<feature type="site" description="Lowers pKa of active site Cys" evidence="9">
    <location>
        <position position="141"/>
    </location>
</feature>
<dbReference type="KEGG" id="aten:116293386"/>
<organism evidence="11 12">
    <name type="scientific">Actinia tenebrosa</name>
    <name type="common">Australian red waratah sea anemone</name>
    <dbReference type="NCBI Taxonomy" id="6105"/>
    <lineage>
        <taxon>Eukaryota</taxon>
        <taxon>Metazoa</taxon>
        <taxon>Cnidaria</taxon>
        <taxon>Anthozoa</taxon>
        <taxon>Hexacorallia</taxon>
        <taxon>Actiniaria</taxon>
        <taxon>Actiniidae</taxon>
        <taxon>Actinia</taxon>
    </lineage>
</organism>
<comment type="pathway">
    <text evidence="2 6">Protein modification; protein lipoylation via endogenous pathway; protein N(6)-(lipoyl)lysine from octanoyl-[acyl-carrier-protein]: step 1/2.</text>
</comment>
<dbReference type="HAMAP" id="MF_00013">
    <property type="entry name" value="LipB"/>
    <property type="match status" value="1"/>
</dbReference>
<evidence type="ECO:0000256" key="1">
    <source>
        <dbReference type="ARBA" id="ARBA00004173"/>
    </source>
</evidence>
<keyword evidence="11" id="KW-1185">Reference proteome</keyword>
<dbReference type="GO" id="GO:0009249">
    <property type="term" value="P:protein lipoylation"/>
    <property type="evidence" value="ECO:0007669"/>
    <property type="project" value="InterPro"/>
</dbReference>
<feature type="active site" description="Acyl-thioester intermediate" evidence="7">
    <location>
        <position position="175"/>
    </location>
</feature>
<evidence type="ECO:0000313" key="12">
    <source>
        <dbReference type="RefSeq" id="XP_031556670.1"/>
    </source>
</evidence>
<feature type="domain" description="BPL/LPL catalytic" evidence="10">
    <location>
        <begin position="34"/>
        <end position="214"/>
    </location>
</feature>
<sequence>MVRNLGRIAYLDALRIQKTLARHHLDFKKDKSSIRPRNVLFICEHNPVYTIGIRNKTFGEEEKNKLKKLGAEFYTTDRGGLITFHGPGQLVCYPVLDLGDFKKSIRWYVRSLEDVLIDTCARYDVEAGVTDDTGVWVEDRKIAAIGVQASRWVTTHGVALNCNTDLTWFDHIVPCGIVGKGVTSLSFESKSEININDATTHFLASFSDVFNCQLRHFQELSNESILVF</sequence>
<reference evidence="12" key="1">
    <citation type="submission" date="2025-08" db="UniProtKB">
        <authorList>
            <consortium name="RefSeq"/>
        </authorList>
    </citation>
    <scope>IDENTIFICATION</scope>
    <source>
        <tissue evidence="12">Tentacle</tissue>
    </source>
</reference>
<evidence type="ECO:0000256" key="7">
    <source>
        <dbReference type="PIRSR" id="PIRSR016262-1"/>
    </source>
</evidence>
<evidence type="ECO:0000256" key="4">
    <source>
        <dbReference type="ARBA" id="ARBA00022679"/>
    </source>
</evidence>
<evidence type="ECO:0000256" key="6">
    <source>
        <dbReference type="PIRNR" id="PIRNR016262"/>
    </source>
</evidence>
<dbReference type="InParanoid" id="A0A6P8HVJ7"/>
<keyword evidence="5 6" id="KW-0012">Acyltransferase</keyword>
<dbReference type="PROSITE" id="PS51733">
    <property type="entry name" value="BPL_LPL_CATALYTIC"/>
    <property type="match status" value="1"/>
</dbReference>
<keyword evidence="4 6" id="KW-0808">Transferase</keyword>
<evidence type="ECO:0000256" key="8">
    <source>
        <dbReference type="PIRSR" id="PIRSR016262-2"/>
    </source>
</evidence>
<comment type="similarity">
    <text evidence="3 6">Belongs to the LipB family.</text>
</comment>
<evidence type="ECO:0000256" key="9">
    <source>
        <dbReference type="PIRSR" id="PIRSR016262-3"/>
    </source>
</evidence>
<name>A0A6P8HVJ7_ACTTE</name>
<dbReference type="PANTHER" id="PTHR10993">
    <property type="entry name" value="OCTANOYLTRANSFERASE"/>
    <property type="match status" value="1"/>
</dbReference>
<dbReference type="SUPFAM" id="SSF55681">
    <property type="entry name" value="Class II aaRS and biotin synthetases"/>
    <property type="match status" value="1"/>
</dbReference>
<comment type="subcellular location">
    <subcellularLocation>
        <location evidence="1 6">Mitochondrion</location>
    </subcellularLocation>
</comment>
<evidence type="ECO:0000259" key="10">
    <source>
        <dbReference type="PROSITE" id="PS51733"/>
    </source>
</evidence>
<dbReference type="UniPathway" id="UPA00538">
    <property type="reaction ID" value="UER00592"/>
</dbReference>
<dbReference type="NCBIfam" id="TIGR00214">
    <property type="entry name" value="lipB"/>
    <property type="match status" value="1"/>
</dbReference>
<feature type="binding site" evidence="8">
    <location>
        <begin position="157"/>
        <end position="159"/>
    </location>
    <ligand>
        <name>substrate</name>
    </ligand>
</feature>
<evidence type="ECO:0000256" key="3">
    <source>
        <dbReference type="ARBA" id="ARBA00007907"/>
    </source>
</evidence>
<comment type="catalytic activity">
    <reaction evidence="6">
        <text>octanoyl-[ACP] + L-lysyl-[protein] = N(6)-octanoyl-L-lysyl-[protein] + holo-[ACP] + H(+)</text>
        <dbReference type="Rhea" id="RHEA:17665"/>
        <dbReference type="Rhea" id="RHEA-COMP:9636"/>
        <dbReference type="Rhea" id="RHEA-COMP:9685"/>
        <dbReference type="Rhea" id="RHEA-COMP:9752"/>
        <dbReference type="Rhea" id="RHEA-COMP:9928"/>
        <dbReference type="ChEBI" id="CHEBI:15378"/>
        <dbReference type="ChEBI" id="CHEBI:29969"/>
        <dbReference type="ChEBI" id="CHEBI:64479"/>
        <dbReference type="ChEBI" id="CHEBI:78463"/>
        <dbReference type="ChEBI" id="CHEBI:78809"/>
        <dbReference type="EC" id="2.3.1.181"/>
    </reaction>
</comment>
<dbReference type="CDD" id="cd16444">
    <property type="entry name" value="LipB"/>
    <property type="match status" value="1"/>
</dbReference>
<protein>
    <recommendedName>
        <fullName evidence="6">Octanoyl-[acyl-carrier-protein]:protein N-octanoyltransferase LIPT2, mitochondrial</fullName>
        <ecNumber evidence="6">2.3.1.181</ecNumber>
    </recommendedName>
</protein>
<proteinExistence type="inferred from homology"/>
<dbReference type="GO" id="GO:0005739">
    <property type="term" value="C:mitochondrion"/>
    <property type="evidence" value="ECO:0007669"/>
    <property type="project" value="UniProtKB-SubCell"/>
</dbReference>
<dbReference type="AlphaFoldDB" id="A0A6P8HVJ7"/>
<dbReference type="InterPro" id="IPR000544">
    <property type="entry name" value="Octanoyltransferase"/>
</dbReference>
<dbReference type="RefSeq" id="XP_031556670.1">
    <property type="nucleotide sequence ID" value="XM_031700810.1"/>
</dbReference>
<feature type="binding site" evidence="8">
    <location>
        <begin position="144"/>
        <end position="146"/>
    </location>
    <ligand>
        <name>substrate</name>
    </ligand>
</feature>
<dbReference type="OrthoDB" id="19908at2759"/>
<dbReference type="Proteomes" id="UP000515163">
    <property type="component" value="Unplaced"/>
</dbReference>
<evidence type="ECO:0000256" key="2">
    <source>
        <dbReference type="ARBA" id="ARBA00004821"/>
    </source>
</evidence>